<sequence length="1103" mass="119437">MVETFEGERLVLFHSPCLDELGVNLEHGQDGYVRIVKRKNEDGSFGGTLGLVEGQYESGNIVCEVASVNLRHSISDHMFKLCLALMKVTPRPIEVVVKEETQEIRQQRSQTYNVAGDAVVISASSPKETRDQAEQESDVDEEHPEITCNPFDDPQRFGEERKIVFHTESLGIKLHRSPHEGIVHVLHVAPYQPLPDSKPPRGGDNGGHLEQGDAILEVGGVDLRNKVIGQAEWADMVFFIKNVGRPLDMVVAKDKLFTRERAGVTLDGIVTQVQKQVEQVQEEEVIDHPWRHGKKKADNSWLRRNDDTRDSNDENPVETDPSAINAGEVADGCEEDKENEEPTCNPSKAMESVLEQVCVPTDSLCGDAVVTTPKKDASWIKKTEVESKNNDKSWIKPADPTSNDEKPQARAPTGFYSRTHPNSASSRVDVSPSPAAAAAAEKAAALIVDSRSSVVPNESGRVTMTVTDSTTLKTSPVSKSTVGELDDKKSVAELRESFSPVKKSASPRRKELARLRGLKMASPSRSRSPSPSNSNENNPRGAKSPENIFAYNSDDERKEQDQPKAGLPMRVTDSKVQKLFSPMAKPKSPVERSAEDSYEGNAASLNEVLSSHQDKNDSTSPDSPGNWSVTSPMSETSNGSHNSSSASLAASLVASSPKPKLDEMVEKLALSPSSSVDSADKLSELAQDAVRRSLSSKGDPPALPCSPGESEKVPTPVGFTPLGPTPRKRTDQTQESPFHANFLRDLKDEFGTPPSTPHGPVSSENRSESRDDDDDGHAGNIPSGKHQELHSIKIAKPDRTKHVLADSPGASEGSTISVERDGKKKGAAFADLTFDAARPESPFVGNVRFETPTKRVPASDLFSQAFVVQPDGATQHDGPLLVVEKDGPANRPQSYLQLESPRMQPNPADDGGADDVPEPDVKGFGLFKAFDFGSLECGGDQDGSFDLGGLNDTTIVYDAHQDESAPIVCCGVDPLCGAADSSMFEGLVSNCADSDAFRQSKERKNGASSPRRGGRAASPRRMKLLGRLRKKKKSKEKAAAAEYGALDDGGESGKAAREERPRGIRNAHLAALTQNIRGYGNMATASQFSRLQENDRLSDFAEF</sequence>
<name>K0R5G4_THAOC</name>
<feature type="region of interest" description="Disordered" evidence="1">
    <location>
        <begin position="885"/>
        <end position="915"/>
    </location>
</feature>
<gene>
    <name evidence="3" type="ORF">THAOC_37759</name>
</gene>
<proteinExistence type="predicted"/>
<feature type="compositionally biased region" description="Basic and acidic residues" evidence="1">
    <location>
        <begin position="286"/>
        <end position="312"/>
    </location>
</feature>
<feature type="region of interest" description="Disordered" evidence="1">
    <location>
        <begin position="381"/>
        <end position="430"/>
    </location>
</feature>
<dbReference type="InterPro" id="IPR001478">
    <property type="entry name" value="PDZ"/>
</dbReference>
<feature type="region of interest" description="Disordered" evidence="1">
    <location>
        <begin position="282"/>
        <end position="345"/>
    </location>
</feature>
<evidence type="ECO:0000313" key="3">
    <source>
        <dbReference type="EMBL" id="EJK43766.1"/>
    </source>
</evidence>
<feature type="compositionally biased region" description="Basic and acidic residues" evidence="1">
    <location>
        <begin position="381"/>
        <end position="394"/>
    </location>
</feature>
<feature type="compositionally biased region" description="Basic and acidic residues" evidence="1">
    <location>
        <begin position="485"/>
        <end position="496"/>
    </location>
</feature>
<feature type="compositionally biased region" description="Acidic residues" evidence="1">
    <location>
        <begin position="331"/>
        <end position="341"/>
    </location>
</feature>
<reference evidence="3 4" key="1">
    <citation type="journal article" date="2012" name="Genome Biol.">
        <title>Genome and low-iron response of an oceanic diatom adapted to chronic iron limitation.</title>
        <authorList>
            <person name="Lommer M."/>
            <person name="Specht M."/>
            <person name="Roy A.S."/>
            <person name="Kraemer L."/>
            <person name="Andreson R."/>
            <person name="Gutowska M.A."/>
            <person name="Wolf J."/>
            <person name="Bergner S.V."/>
            <person name="Schilhabel M.B."/>
            <person name="Klostermeier U.C."/>
            <person name="Beiko R.G."/>
            <person name="Rosenstiel P."/>
            <person name="Hippler M."/>
            <person name="Laroche J."/>
        </authorList>
    </citation>
    <scope>NUCLEOTIDE SEQUENCE [LARGE SCALE GENOMIC DNA]</scope>
    <source>
        <strain evidence="3 4">CCMP1005</strain>
    </source>
</reference>
<feature type="domain" description="PDZ" evidence="2">
    <location>
        <begin position="170"/>
        <end position="255"/>
    </location>
</feature>
<dbReference type="eggNOG" id="ENOG502T7UM">
    <property type="taxonomic scope" value="Eukaryota"/>
</dbReference>
<feature type="compositionally biased region" description="Polar residues" evidence="1">
    <location>
        <begin position="472"/>
        <end position="481"/>
    </location>
</feature>
<evidence type="ECO:0000313" key="4">
    <source>
        <dbReference type="Proteomes" id="UP000266841"/>
    </source>
</evidence>
<organism evidence="3 4">
    <name type="scientific">Thalassiosira oceanica</name>
    <name type="common">Marine diatom</name>
    <dbReference type="NCBI Taxonomy" id="159749"/>
    <lineage>
        <taxon>Eukaryota</taxon>
        <taxon>Sar</taxon>
        <taxon>Stramenopiles</taxon>
        <taxon>Ochrophyta</taxon>
        <taxon>Bacillariophyta</taxon>
        <taxon>Coscinodiscophyceae</taxon>
        <taxon>Thalassiosirophycidae</taxon>
        <taxon>Thalassiosirales</taxon>
        <taxon>Thalassiosiraceae</taxon>
        <taxon>Thalassiosira</taxon>
    </lineage>
</organism>
<feature type="region of interest" description="Disordered" evidence="1">
    <location>
        <begin position="472"/>
        <end position="822"/>
    </location>
</feature>
<feature type="region of interest" description="Disordered" evidence="1">
    <location>
        <begin position="124"/>
        <end position="153"/>
    </location>
</feature>
<dbReference type="EMBL" id="AGNL01050667">
    <property type="protein sequence ID" value="EJK43766.1"/>
    <property type="molecule type" value="Genomic_DNA"/>
</dbReference>
<evidence type="ECO:0000259" key="2">
    <source>
        <dbReference type="PROSITE" id="PS50106"/>
    </source>
</evidence>
<protein>
    <recommendedName>
        <fullName evidence="2">PDZ domain-containing protein</fullName>
    </recommendedName>
</protein>
<comment type="caution">
    <text evidence="3">The sequence shown here is derived from an EMBL/GenBank/DDBJ whole genome shotgun (WGS) entry which is preliminary data.</text>
</comment>
<feature type="compositionally biased region" description="Low complexity" evidence="1">
    <location>
        <begin position="522"/>
        <end position="540"/>
    </location>
</feature>
<feature type="compositionally biased region" description="Basic and acidic residues" evidence="1">
    <location>
        <begin position="785"/>
        <end position="804"/>
    </location>
</feature>
<evidence type="ECO:0000256" key="1">
    <source>
        <dbReference type="SAM" id="MobiDB-lite"/>
    </source>
</evidence>
<dbReference type="CDD" id="cd00136">
    <property type="entry name" value="PDZ_canonical"/>
    <property type="match status" value="1"/>
</dbReference>
<feature type="compositionally biased region" description="Acidic residues" evidence="1">
    <location>
        <begin position="134"/>
        <end position="143"/>
    </location>
</feature>
<dbReference type="PROSITE" id="PS50106">
    <property type="entry name" value="PDZ"/>
    <property type="match status" value="1"/>
</dbReference>
<dbReference type="AlphaFoldDB" id="K0R5G4"/>
<feature type="compositionally biased region" description="Low complexity" evidence="1">
    <location>
        <begin position="637"/>
        <end position="656"/>
    </location>
</feature>
<feature type="compositionally biased region" description="Basic residues" evidence="1">
    <location>
        <begin position="1012"/>
        <end position="1035"/>
    </location>
</feature>
<accession>K0R5G4</accession>
<keyword evidence="4" id="KW-1185">Reference proteome</keyword>
<feature type="region of interest" description="Disordered" evidence="1">
    <location>
        <begin position="998"/>
        <end position="1066"/>
    </location>
</feature>
<feature type="compositionally biased region" description="Polar residues" evidence="1">
    <location>
        <begin position="419"/>
        <end position="428"/>
    </location>
</feature>
<dbReference type="OrthoDB" id="10673825at2759"/>
<dbReference type="Proteomes" id="UP000266841">
    <property type="component" value="Unassembled WGS sequence"/>
</dbReference>
<dbReference type="OMA" id="IRWEVES"/>
<feature type="compositionally biased region" description="Polar residues" evidence="1">
    <location>
        <begin position="618"/>
        <end position="636"/>
    </location>
</feature>